<dbReference type="InterPro" id="IPR012338">
    <property type="entry name" value="Beta-lactam/transpept-like"/>
</dbReference>
<dbReference type="GO" id="GO:0016020">
    <property type="term" value="C:membrane"/>
    <property type="evidence" value="ECO:0007669"/>
    <property type="project" value="UniProtKB-SubCell"/>
</dbReference>
<evidence type="ECO:0000313" key="4">
    <source>
        <dbReference type="EMBL" id="GIO45305.1"/>
    </source>
</evidence>
<proteinExistence type="predicted"/>
<evidence type="ECO:0000256" key="1">
    <source>
        <dbReference type="ARBA" id="ARBA00004370"/>
    </source>
</evidence>
<keyword evidence="5" id="KW-1185">Reference proteome</keyword>
<dbReference type="PANTHER" id="PTHR46825:SF11">
    <property type="entry name" value="PENICILLIN-BINDING PROTEIN 4"/>
    <property type="match status" value="1"/>
</dbReference>
<dbReference type="Proteomes" id="UP000682811">
    <property type="component" value="Unassembled WGS sequence"/>
</dbReference>
<keyword evidence="2" id="KW-0472">Membrane</keyword>
<reference evidence="4 5" key="1">
    <citation type="submission" date="2021-03" db="EMBL/GenBank/DDBJ databases">
        <title>Antimicrobial resistance genes in bacteria isolated from Japanese honey, and their potential for conferring macrolide and lincosamide resistance in the American foulbrood pathogen Paenibacillus larvae.</title>
        <authorList>
            <person name="Okamoto M."/>
            <person name="Kumagai M."/>
            <person name="Kanamori H."/>
            <person name="Takamatsu D."/>
        </authorList>
    </citation>
    <scope>NUCLEOTIDE SEQUENCE [LARGE SCALE GENOMIC DNA]</scope>
    <source>
        <strain evidence="4 5">J34TS1</strain>
    </source>
</reference>
<accession>A0A919YAB7</accession>
<sequence>MNINIEDIVNQPEQPFSGSIWIGSGGQASFEMGYGFANRNEMIRNTPLTRFGVASGSKIFTAVAICQLAEKGLLRFDTLLKDCLEGTFPDFDPAITIHHLLTHSSGIPDYFDEETMSDYGELWRLVPMYGFTSPAHFLPLFKDKRMKFAPGERFSYSNAGYIVLGLIIEKVTGISFQRYVEENIFRVSGMKDSGYFRLDQLPERTAHGYIDNDGEWKTNIYSIPVIGGADGGAFTTGQDMNRFWGALMEYRLLSRDYTEILLSPQIKQNEHIHYGYGVWIVVKQQRIFKYFVMGSDPGVEMHSSVYPKTRMRAHILANVEHSAGMIARRLDEVIFSSENEEHAEQSQL</sequence>
<organism evidence="4 5">
    <name type="scientific">Paenibacillus azoreducens</name>
    <dbReference type="NCBI Taxonomy" id="116718"/>
    <lineage>
        <taxon>Bacteria</taxon>
        <taxon>Bacillati</taxon>
        <taxon>Bacillota</taxon>
        <taxon>Bacilli</taxon>
        <taxon>Bacillales</taxon>
        <taxon>Paenibacillaceae</taxon>
        <taxon>Paenibacillus</taxon>
    </lineage>
</organism>
<feature type="domain" description="Beta-lactamase-related" evidence="3">
    <location>
        <begin position="19"/>
        <end position="286"/>
    </location>
</feature>
<evidence type="ECO:0000259" key="3">
    <source>
        <dbReference type="Pfam" id="PF00144"/>
    </source>
</evidence>
<dbReference type="InterPro" id="IPR050491">
    <property type="entry name" value="AmpC-like"/>
</dbReference>
<protein>
    <submittedName>
        <fullName evidence="4">Penicillin-binding protein</fullName>
    </submittedName>
</protein>
<evidence type="ECO:0000313" key="5">
    <source>
        <dbReference type="Proteomes" id="UP000682811"/>
    </source>
</evidence>
<evidence type="ECO:0000256" key="2">
    <source>
        <dbReference type="ARBA" id="ARBA00023136"/>
    </source>
</evidence>
<dbReference type="PANTHER" id="PTHR46825">
    <property type="entry name" value="D-ALANYL-D-ALANINE-CARBOXYPEPTIDASE/ENDOPEPTIDASE AMPH"/>
    <property type="match status" value="1"/>
</dbReference>
<dbReference type="EMBL" id="BORT01000001">
    <property type="protein sequence ID" value="GIO45305.1"/>
    <property type="molecule type" value="Genomic_DNA"/>
</dbReference>
<comment type="subcellular location">
    <subcellularLocation>
        <location evidence="1">Membrane</location>
    </subcellularLocation>
</comment>
<dbReference type="InterPro" id="IPR001466">
    <property type="entry name" value="Beta-lactam-related"/>
</dbReference>
<name>A0A919YAB7_9BACL</name>
<dbReference type="AlphaFoldDB" id="A0A919YAB7"/>
<gene>
    <name evidence="4" type="ORF">J34TS1_00700</name>
</gene>
<dbReference type="RefSeq" id="WP_212976523.1">
    <property type="nucleotide sequence ID" value="NZ_AP025343.1"/>
</dbReference>
<dbReference type="SUPFAM" id="SSF56601">
    <property type="entry name" value="beta-lactamase/transpeptidase-like"/>
    <property type="match status" value="1"/>
</dbReference>
<dbReference type="Pfam" id="PF00144">
    <property type="entry name" value="Beta-lactamase"/>
    <property type="match status" value="1"/>
</dbReference>
<dbReference type="Gene3D" id="3.40.710.10">
    <property type="entry name" value="DD-peptidase/beta-lactamase superfamily"/>
    <property type="match status" value="1"/>
</dbReference>
<comment type="caution">
    <text evidence="4">The sequence shown here is derived from an EMBL/GenBank/DDBJ whole genome shotgun (WGS) entry which is preliminary data.</text>
</comment>